<feature type="transmembrane region" description="Helical" evidence="7">
    <location>
        <begin position="287"/>
        <end position="305"/>
    </location>
</feature>
<evidence type="ECO:0000256" key="3">
    <source>
        <dbReference type="ARBA" id="ARBA00022679"/>
    </source>
</evidence>
<comment type="subcellular location">
    <subcellularLocation>
        <location evidence="1">Membrane</location>
        <topology evidence="1">Multi-pass membrane protein</topology>
    </subcellularLocation>
</comment>
<feature type="transmembrane region" description="Helical" evidence="7">
    <location>
        <begin position="133"/>
        <end position="156"/>
    </location>
</feature>
<feature type="transmembrane region" description="Helical" evidence="7">
    <location>
        <begin position="204"/>
        <end position="224"/>
    </location>
</feature>
<dbReference type="AlphaFoldDB" id="A0AA38L2T2"/>
<dbReference type="OMA" id="CFAFWLE"/>
<dbReference type="EMBL" id="JAHRHJ020000006">
    <property type="protein sequence ID" value="KAH9312171.1"/>
    <property type="molecule type" value="Genomic_DNA"/>
</dbReference>
<evidence type="ECO:0000256" key="6">
    <source>
        <dbReference type="ARBA" id="ARBA00023136"/>
    </source>
</evidence>
<organism evidence="8 9">
    <name type="scientific">Taxus chinensis</name>
    <name type="common">Chinese yew</name>
    <name type="synonym">Taxus wallichiana var. chinensis</name>
    <dbReference type="NCBI Taxonomy" id="29808"/>
    <lineage>
        <taxon>Eukaryota</taxon>
        <taxon>Viridiplantae</taxon>
        <taxon>Streptophyta</taxon>
        <taxon>Embryophyta</taxon>
        <taxon>Tracheophyta</taxon>
        <taxon>Spermatophyta</taxon>
        <taxon>Pinopsida</taxon>
        <taxon>Pinidae</taxon>
        <taxon>Conifers II</taxon>
        <taxon>Cupressales</taxon>
        <taxon>Taxaceae</taxon>
        <taxon>Taxus</taxon>
    </lineage>
</organism>
<dbReference type="InterPro" id="IPR000715">
    <property type="entry name" value="Glycosyl_transferase_4"/>
</dbReference>
<dbReference type="GO" id="GO:0008963">
    <property type="term" value="F:phospho-N-acetylmuramoyl-pentapeptide-transferase activity"/>
    <property type="evidence" value="ECO:0007669"/>
    <property type="project" value="InterPro"/>
</dbReference>
<dbReference type="NCBIfam" id="TIGR00445">
    <property type="entry name" value="mraY"/>
    <property type="match status" value="1"/>
</dbReference>
<keyword evidence="9" id="KW-1185">Reference proteome</keyword>
<sequence>VLPCKSVVHKNQFRLKKLTPRLDMRKYTMQDGTGDIQELDNGSGMAGGTSSLSKEVQQEIVISPADDVVLMHNVSHSEDTVKQTVQDKSTFFQARCFPGLLITTTLSFSIINLLLFVDWYIRQIIVTPLPSFILTSTFLAAAIITGCLGCVCVPLLRKLKFKQIFRKEGPVSHLTKMGTPTMGGLYFVPIGLVISSLWTRHSHLELEVLGAVTVTLAFGAIGLLDDGLSLIRNHNYGLPGWLKLALQVVAGTCFSCWWDALDLLPPYKMKMLVPLPAPVGPLYLGKWYLPLTVFCFVAMANGINLTDGLDGLAGGTAALAFIGMSIAVIPIYPGLSVFGASMAGACTGFLMHNRYKASIFMGDTGSLALGGALAVMASCSGMFLPLFIASGVFVAETVSVMVQVVYFKITKRLHGVGSRLLRMAPMHHHFELSGVKEPYIIGSAYAISSLLSLVAAYVGLISA</sequence>
<comment type="similarity">
    <text evidence="2">Belongs to the glycosyltransferase 4 family. MraY subfamily.</text>
</comment>
<dbReference type="PANTHER" id="PTHR22926">
    <property type="entry name" value="PHOSPHO-N-ACETYLMURAMOYL-PENTAPEPTIDE-TRANSFERASE"/>
    <property type="match status" value="1"/>
</dbReference>
<keyword evidence="3" id="KW-0808">Transferase</keyword>
<reference evidence="8 9" key="1">
    <citation type="journal article" date="2021" name="Nat. Plants">
        <title>The Taxus genome provides insights into paclitaxel biosynthesis.</title>
        <authorList>
            <person name="Xiong X."/>
            <person name="Gou J."/>
            <person name="Liao Q."/>
            <person name="Li Y."/>
            <person name="Zhou Q."/>
            <person name="Bi G."/>
            <person name="Li C."/>
            <person name="Du R."/>
            <person name="Wang X."/>
            <person name="Sun T."/>
            <person name="Guo L."/>
            <person name="Liang H."/>
            <person name="Lu P."/>
            <person name="Wu Y."/>
            <person name="Zhang Z."/>
            <person name="Ro D.K."/>
            <person name="Shang Y."/>
            <person name="Huang S."/>
            <person name="Yan J."/>
        </authorList>
    </citation>
    <scope>NUCLEOTIDE SEQUENCE [LARGE SCALE GENOMIC DNA]</scope>
    <source>
        <strain evidence="8">Ta-2019</strain>
    </source>
</reference>
<keyword evidence="6 7" id="KW-0472">Membrane</keyword>
<dbReference type="InterPro" id="IPR018480">
    <property type="entry name" value="PNAcMuramoyl-5peptid_Trfase_CS"/>
</dbReference>
<evidence type="ECO:0000313" key="9">
    <source>
        <dbReference type="Proteomes" id="UP000824469"/>
    </source>
</evidence>
<keyword evidence="4 7" id="KW-0812">Transmembrane</keyword>
<evidence type="ECO:0000256" key="4">
    <source>
        <dbReference type="ARBA" id="ARBA00022692"/>
    </source>
</evidence>
<protein>
    <recommendedName>
        <fullName evidence="10">Phospho-N-acetylmuramoyl-pentapeptide-transferase</fullName>
    </recommendedName>
</protein>
<feature type="transmembrane region" description="Helical" evidence="7">
    <location>
        <begin position="439"/>
        <end position="460"/>
    </location>
</feature>
<dbReference type="PROSITE" id="PS01348">
    <property type="entry name" value="MRAY_2"/>
    <property type="match status" value="1"/>
</dbReference>
<dbReference type="GO" id="GO:0071555">
    <property type="term" value="P:cell wall organization"/>
    <property type="evidence" value="ECO:0007669"/>
    <property type="project" value="TreeGrafter"/>
</dbReference>
<feature type="transmembrane region" description="Helical" evidence="7">
    <location>
        <begin position="244"/>
        <end position="267"/>
    </location>
</feature>
<dbReference type="HAMAP" id="MF_00038">
    <property type="entry name" value="MraY"/>
    <property type="match status" value="1"/>
</dbReference>
<name>A0AA38L2T2_TAXCH</name>
<dbReference type="PANTHER" id="PTHR22926:SF5">
    <property type="entry name" value="PHOSPHO-N-ACETYLMURAMOYL-PENTAPEPTIDE-TRANSFERASE HOMOLOG"/>
    <property type="match status" value="1"/>
</dbReference>
<gene>
    <name evidence="8" type="ORF">KI387_027206</name>
</gene>
<evidence type="ECO:0000256" key="7">
    <source>
        <dbReference type="SAM" id="Phobius"/>
    </source>
</evidence>
<evidence type="ECO:0000313" key="8">
    <source>
        <dbReference type="EMBL" id="KAH9312171.1"/>
    </source>
</evidence>
<dbReference type="InterPro" id="IPR003524">
    <property type="entry name" value="PNAcMuramoyl-5peptid_Trfase"/>
</dbReference>
<dbReference type="Pfam" id="PF00953">
    <property type="entry name" value="Glycos_transf_4"/>
    <property type="match status" value="1"/>
</dbReference>
<dbReference type="Proteomes" id="UP000824469">
    <property type="component" value="Unassembled WGS sequence"/>
</dbReference>
<evidence type="ECO:0000256" key="2">
    <source>
        <dbReference type="ARBA" id="ARBA00005583"/>
    </source>
</evidence>
<evidence type="ECO:0008006" key="10">
    <source>
        <dbReference type="Google" id="ProtNLM"/>
    </source>
</evidence>
<keyword evidence="5 7" id="KW-1133">Transmembrane helix</keyword>
<feature type="transmembrane region" description="Helical" evidence="7">
    <location>
        <begin position="367"/>
        <end position="395"/>
    </location>
</feature>
<dbReference type="PROSITE" id="PS01347">
    <property type="entry name" value="MRAY_1"/>
    <property type="match status" value="1"/>
</dbReference>
<proteinExistence type="inferred from homology"/>
<evidence type="ECO:0000256" key="1">
    <source>
        <dbReference type="ARBA" id="ARBA00004141"/>
    </source>
</evidence>
<feature type="non-terminal residue" evidence="8">
    <location>
        <position position="463"/>
    </location>
</feature>
<accession>A0AA38L2T2</accession>
<dbReference type="GO" id="GO:0005886">
    <property type="term" value="C:plasma membrane"/>
    <property type="evidence" value="ECO:0007669"/>
    <property type="project" value="TreeGrafter"/>
</dbReference>
<feature type="transmembrane region" description="Helical" evidence="7">
    <location>
        <begin position="312"/>
        <end position="332"/>
    </location>
</feature>
<comment type="caution">
    <text evidence="8">The sequence shown here is derived from an EMBL/GenBank/DDBJ whole genome shotgun (WGS) entry which is preliminary data.</text>
</comment>
<evidence type="ECO:0000256" key="5">
    <source>
        <dbReference type="ARBA" id="ARBA00022989"/>
    </source>
</evidence>
<dbReference type="CDD" id="cd06852">
    <property type="entry name" value="GT_MraY"/>
    <property type="match status" value="1"/>
</dbReference>
<feature type="transmembrane region" description="Helical" evidence="7">
    <location>
        <begin position="96"/>
        <end position="121"/>
    </location>
</feature>
<feature type="transmembrane region" description="Helical" evidence="7">
    <location>
        <begin position="177"/>
        <end position="198"/>
    </location>
</feature>
<dbReference type="GO" id="GO:0044038">
    <property type="term" value="P:cell wall macromolecule biosynthetic process"/>
    <property type="evidence" value="ECO:0007669"/>
    <property type="project" value="TreeGrafter"/>
</dbReference>